<dbReference type="Gene3D" id="3.40.50.300">
    <property type="entry name" value="P-loop containing nucleotide triphosphate hydrolases"/>
    <property type="match status" value="1"/>
</dbReference>
<dbReference type="PANTHER" id="PTHR10039">
    <property type="entry name" value="AMELOGENIN"/>
    <property type="match status" value="1"/>
</dbReference>
<feature type="domain" description="DUF7708" evidence="4">
    <location>
        <begin position="73"/>
        <end position="216"/>
    </location>
</feature>
<dbReference type="OrthoDB" id="7464126at2759"/>
<keyword evidence="2" id="KW-0040">ANK repeat</keyword>
<gene>
    <name evidence="6" type="ORF">K505DRAFT_275388</name>
</gene>
<evidence type="ECO:0000259" key="5">
    <source>
        <dbReference type="Pfam" id="PF24883"/>
    </source>
</evidence>
<dbReference type="PROSITE" id="PS50297">
    <property type="entry name" value="ANK_REP_REGION"/>
    <property type="match status" value="2"/>
</dbReference>
<dbReference type="Gene3D" id="1.25.40.20">
    <property type="entry name" value="Ankyrin repeat-containing domain"/>
    <property type="match status" value="1"/>
</dbReference>
<evidence type="ECO:0000256" key="1">
    <source>
        <dbReference type="ARBA" id="ARBA00022737"/>
    </source>
</evidence>
<evidence type="ECO:0000256" key="2">
    <source>
        <dbReference type="PROSITE-ProRule" id="PRU00023"/>
    </source>
</evidence>
<dbReference type="InterPro" id="IPR027417">
    <property type="entry name" value="P-loop_NTPase"/>
</dbReference>
<dbReference type="SMART" id="SM00248">
    <property type="entry name" value="ANK"/>
    <property type="match status" value="5"/>
</dbReference>
<evidence type="ECO:0000259" key="4">
    <source>
        <dbReference type="Pfam" id="PF24809"/>
    </source>
</evidence>
<feature type="repeat" description="ANK" evidence="2">
    <location>
        <begin position="991"/>
        <end position="1023"/>
    </location>
</feature>
<dbReference type="PANTHER" id="PTHR10039:SF16">
    <property type="entry name" value="GPI INOSITOL-DEACYLASE"/>
    <property type="match status" value="1"/>
</dbReference>
<evidence type="ECO:0000313" key="6">
    <source>
        <dbReference type="EMBL" id="KAF2794314.1"/>
    </source>
</evidence>
<dbReference type="SUPFAM" id="SSF52540">
    <property type="entry name" value="P-loop containing nucleoside triphosphate hydrolases"/>
    <property type="match status" value="1"/>
</dbReference>
<dbReference type="Pfam" id="PF24883">
    <property type="entry name" value="NPHP3_N"/>
    <property type="match status" value="1"/>
</dbReference>
<protein>
    <submittedName>
        <fullName evidence="6">Uncharacterized protein</fullName>
    </submittedName>
</protein>
<dbReference type="InterPro" id="IPR036770">
    <property type="entry name" value="Ankyrin_rpt-contain_sf"/>
</dbReference>
<feature type="domain" description="Nephrocystin 3-like N-terminal" evidence="5">
    <location>
        <begin position="305"/>
        <end position="474"/>
    </location>
</feature>
<sequence>MISPKSQNLWNEALQTLDEEDKARYDQILVKGSGHRAVLEDILGATLEKKEECKKKRWKVLVGGKTIILRDLLEKVAVWVNKFVAVGDGAVQYDPAHAALPWAAIRFILRATINEVEIFGAVLQVVETISNTLAWCAIIESLYLPSDFEASDRLRQGLIDLYASILSFLGKSMKYYTQNTAKRIAKSMVISIDEIEAWAKPIEERFKNVERFTALAEAEKAQDTANKLTQLRTGQITQDEKIDRTYIALKNFSDELMQPISRIDEQVSKIQDDLQRQTRVAIIKSISTINFTAQHKVANAGLIPGSGSWFLNKPQFKEWRDESCSSVLWLHGIPGSGKTKLTSMVVSALKPTSHVAYFYCVRNPVEPERAECDYILASLVRQLACPSPGVPILAPVISRFEDALDEIVEFSEITWTREETIRLLIELCDLYPAVVFILDALDEVNPMNRLELLNGLLETMEHTQSLIKVFISSRENMDIVARLENTPNLRIGAKENTEDIAKFVHQQLKAANLLNGRLPGSLKEKIPETLVEGAQGMFRWVDLQIQSLRPLKVAADIEARLGRLPRTLEESYFEILEQIEDSGEHAYKLAVFTFQWLLYAREPVAIADFALFASLQANQSSLYTTYEVLDVCQNLVVSNDQGIFRFVHLSVREFLEALDQRQFKGRRITSFAPEEGNAAIASASLSYLRSTMESGPAKVDSHLSVSRHLKERPALRNYTANYWPFHVSKSGRLKSCAPLSMEVRTFLIKDKDVAPTFTHWCMVVTEQMADLSLSEIREAAQLPPNPIWLVHTYDIIDIHHVSIDDKSRQSKAFVYAARKGNCKVMLALLDQGLDIKDVGLEAMKASTSAAQGDAVSLLLDHHVPADPDWLRQAVVKQQSSVAVSLVRKGYMNFTATELIRAFRISAASGDFAAIAAFLERGVEKEPLAVVRALKAATPTAALHLINTGFEIHGAYLLEERTALHWASEHGFRTIVEVLLKKEVEINIRDAWGNSSLHLAAWKGRTDVVRLLLEHGAEKHLLNKECQFPLHLAAMMGHATIVQEMHYDMKDLDSKDKKGKTALDYAEKYGREEVVGILRRQMPFPPESATERIHDTTTPEEPLQKSSPGDGDANVNLYKNIPILVKPPSRTSNDNKKVVWSGASNVSAYN</sequence>
<dbReference type="Proteomes" id="UP000799757">
    <property type="component" value="Unassembled WGS sequence"/>
</dbReference>
<organism evidence="6 7">
    <name type="scientific">Melanomma pulvis-pyrius CBS 109.77</name>
    <dbReference type="NCBI Taxonomy" id="1314802"/>
    <lineage>
        <taxon>Eukaryota</taxon>
        <taxon>Fungi</taxon>
        <taxon>Dikarya</taxon>
        <taxon>Ascomycota</taxon>
        <taxon>Pezizomycotina</taxon>
        <taxon>Dothideomycetes</taxon>
        <taxon>Pleosporomycetidae</taxon>
        <taxon>Pleosporales</taxon>
        <taxon>Melanommataceae</taxon>
        <taxon>Melanomma</taxon>
    </lineage>
</organism>
<keyword evidence="1" id="KW-0677">Repeat</keyword>
<dbReference type="Pfam" id="PF24809">
    <property type="entry name" value="DUF7708"/>
    <property type="match status" value="1"/>
</dbReference>
<proteinExistence type="predicted"/>
<evidence type="ECO:0000256" key="3">
    <source>
        <dbReference type="SAM" id="MobiDB-lite"/>
    </source>
</evidence>
<dbReference type="AlphaFoldDB" id="A0A6A6XDW4"/>
<dbReference type="PROSITE" id="PS50088">
    <property type="entry name" value="ANK_REPEAT"/>
    <property type="match status" value="2"/>
</dbReference>
<dbReference type="InterPro" id="IPR056884">
    <property type="entry name" value="NPHP3-like_N"/>
</dbReference>
<feature type="repeat" description="ANK" evidence="2">
    <location>
        <begin position="958"/>
        <end position="990"/>
    </location>
</feature>
<dbReference type="InterPro" id="IPR002110">
    <property type="entry name" value="Ankyrin_rpt"/>
</dbReference>
<feature type="region of interest" description="Disordered" evidence="3">
    <location>
        <begin position="1084"/>
        <end position="1113"/>
    </location>
</feature>
<dbReference type="InterPro" id="IPR056125">
    <property type="entry name" value="DUF7708"/>
</dbReference>
<dbReference type="EMBL" id="MU001895">
    <property type="protein sequence ID" value="KAF2794314.1"/>
    <property type="molecule type" value="Genomic_DNA"/>
</dbReference>
<reference evidence="6" key="1">
    <citation type="journal article" date="2020" name="Stud. Mycol.">
        <title>101 Dothideomycetes genomes: a test case for predicting lifestyles and emergence of pathogens.</title>
        <authorList>
            <person name="Haridas S."/>
            <person name="Albert R."/>
            <person name="Binder M."/>
            <person name="Bloem J."/>
            <person name="Labutti K."/>
            <person name="Salamov A."/>
            <person name="Andreopoulos B."/>
            <person name="Baker S."/>
            <person name="Barry K."/>
            <person name="Bills G."/>
            <person name="Bluhm B."/>
            <person name="Cannon C."/>
            <person name="Castanera R."/>
            <person name="Culley D."/>
            <person name="Daum C."/>
            <person name="Ezra D."/>
            <person name="Gonzalez J."/>
            <person name="Henrissat B."/>
            <person name="Kuo A."/>
            <person name="Liang C."/>
            <person name="Lipzen A."/>
            <person name="Lutzoni F."/>
            <person name="Magnuson J."/>
            <person name="Mondo S."/>
            <person name="Nolan M."/>
            <person name="Ohm R."/>
            <person name="Pangilinan J."/>
            <person name="Park H.-J."/>
            <person name="Ramirez L."/>
            <person name="Alfaro M."/>
            <person name="Sun H."/>
            <person name="Tritt A."/>
            <person name="Yoshinaga Y."/>
            <person name="Zwiers L.-H."/>
            <person name="Turgeon B."/>
            <person name="Goodwin S."/>
            <person name="Spatafora J."/>
            <person name="Crous P."/>
            <person name="Grigoriev I."/>
        </authorList>
    </citation>
    <scope>NUCLEOTIDE SEQUENCE</scope>
    <source>
        <strain evidence="6">CBS 109.77</strain>
    </source>
</reference>
<name>A0A6A6XDW4_9PLEO</name>
<evidence type="ECO:0000313" key="7">
    <source>
        <dbReference type="Proteomes" id="UP000799757"/>
    </source>
</evidence>
<dbReference type="SUPFAM" id="SSF48403">
    <property type="entry name" value="Ankyrin repeat"/>
    <property type="match status" value="1"/>
</dbReference>
<keyword evidence="7" id="KW-1185">Reference proteome</keyword>
<accession>A0A6A6XDW4</accession>
<dbReference type="Pfam" id="PF12796">
    <property type="entry name" value="Ank_2"/>
    <property type="match status" value="1"/>
</dbReference>